<accession>A0ABU9HE53</accession>
<comment type="subcellular location">
    <subcellularLocation>
        <location evidence="2">Periplasm</location>
    </subcellularLocation>
</comment>
<comment type="caution">
    <text evidence="13">The sequence shown here is derived from an EMBL/GenBank/DDBJ whole genome shotgun (WGS) entry which is preliminary data.</text>
</comment>
<evidence type="ECO:0000313" key="14">
    <source>
        <dbReference type="Proteomes" id="UP001366060"/>
    </source>
</evidence>
<comment type="function">
    <text evidence="1">Flagellum-specific muramidase which hydrolyzes the peptidoglycan layer to assemble the rod structure in the periplasmic space.</text>
</comment>
<evidence type="ECO:0000313" key="13">
    <source>
        <dbReference type="EMBL" id="MEL0660151.1"/>
    </source>
</evidence>
<dbReference type="Proteomes" id="UP001366060">
    <property type="component" value="Unassembled WGS sequence"/>
</dbReference>
<keyword evidence="7" id="KW-1005">Bacterial flagellum biogenesis</keyword>
<evidence type="ECO:0000256" key="10">
    <source>
        <dbReference type="ARBA" id="ARBA00023316"/>
    </source>
</evidence>
<organism evidence="13 14">
    <name type="scientific">Psychromonas arctica</name>
    <dbReference type="NCBI Taxonomy" id="168275"/>
    <lineage>
        <taxon>Bacteria</taxon>
        <taxon>Pseudomonadati</taxon>
        <taxon>Pseudomonadota</taxon>
        <taxon>Gammaproteobacteria</taxon>
        <taxon>Alteromonadales</taxon>
        <taxon>Psychromonadaceae</taxon>
        <taxon>Psychromonas</taxon>
    </lineage>
</organism>
<keyword evidence="6" id="KW-0574">Periplasm</keyword>
<dbReference type="Pfam" id="PF01832">
    <property type="entry name" value="Glucosaminidase"/>
    <property type="match status" value="1"/>
</dbReference>
<dbReference type="PANTHER" id="PTHR33308">
    <property type="entry name" value="PEPTIDOGLYCAN HYDROLASE FLGJ"/>
    <property type="match status" value="1"/>
</dbReference>
<keyword evidence="9" id="KW-0326">Glycosidase</keyword>
<name>A0ABU9HE53_9GAMM</name>
<comment type="similarity">
    <text evidence="4">In the C-terminal section; belongs to the glycosyl hydrolase 73 family.</text>
</comment>
<gene>
    <name evidence="13" type="primary">flgJ</name>
    <name evidence="13" type="ORF">V6255_13495</name>
</gene>
<evidence type="ECO:0000256" key="5">
    <source>
        <dbReference type="ARBA" id="ARBA00013433"/>
    </source>
</evidence>
<comment type="similarity">
    <text evidence="3">In the N-terminal section; belongs to the FlgJ family.</text>
</comment>
<dbReference type="InterPro" id="IPR051056">
    <property type="entry name" value="Glycosyl_Hydrolase_73"/>
</dbReference>
<dbReference type="Pfam" id="PF10135">
    <property type="entry name" value="Rod-binding"/>
    <property type="match status" value="1"/>
</dbReference>
<evidence type="ECO:0000259" key="12">
    <source>
        <dbReference type="SMART" id="SM00047"/>
    </source>
</evidence>
<feature type="domain" description="Mannosyl-glycoprotein endo-beta-N-acetylglucosamidase-like" evidence="12">
    <location>
        <begin position="171"/>
        <end position="332"/>
    </location>
</feature>
<dbReference type="Gene3D" id="1.10.530.10">
    <property type="match status" value="1"/>
</dbReference>
<evidence type="ECO:0000256" key="7">
    <source>
        <dbReference type="ARBA" id="ARBA00022795"/>
    </source>
</evidence>
<evidence type="ECO:0000256" key="1">
    <source>
        <dbReference type="ARBA" id="ARBA00002954"/>
    </source>
</evidence>
<protein>
    <recommendedName>
        <fullName evidence="5">Peptidoglycan hydrolase FlgJ</fullName>
    </recommendedName>
    <alternativeName>
        <fullName evidence="11">Muramidase FlgJ</fullName>
    </alternativeName>
</protein>
<reference evidence="13 14" key="1">
    <citation type="submission" date="2024-02" db="EMBL/GenBank/DDBJ databases">
        <title>Bacteria isolated from the canopy kelp, Nereocystis luetkeana.</title>
        <authorList>
            <person name="Pfister C.A."/>
            <person name="Younker I.T."/>
            <person name="Light S.H."/>
        </authorList>
    </citation>
    <scope>NUCLEOTIDE SEQUENCE [LARGE SCALE GENOMIC DNA]</scope>
    <source>
        <strain evidence="13 14">TI.2.07</strain>
    </source>
</reference>
<sequence>MNNQTVTQASNYFDLQGLEQLRQKTKTNDKETIREVANQFESMFASMLIKSMRQANEAFETESPFNNQQTKFYTDMQDKQLAVDISRHGTLGLADALVRQLDPTSMVRPKSIDQSQLTMPNHEDKQMLSLQPEVINNNFKAPDQVQSSPQTQYQLNQSTVKGRVESPAVNVAAEGQKIDFSSPSSFIQTLLPYAKKAAKALGVSPEVLVAQSALETGWGKKILQTPGQESSFNLFNIKSHGGWEGESVNKSSLEVEDGVGVQRRSNFRVYQGLQESFKDYTDFISNNKRYEQALQQADNAERYVEELQQAGYATDPKYAEKIKQIMNSNSFQSVVAGDNNG</sequence>
<proteinExistence type="inferred from homology"/>
<dbReference type="RefSeq" id="WP_341628632.1">
    <property type="nucleotide sequence ID" value="NZ_JBAKBA010000034.1"/>
</dbReference>
<keyword evidence="13" id="KW-0969">Cilium</keyword>
<dbReference type="InterPro" id="IPR002901">
    <property type="entry name" value="MGlyc_endo_b_GlcNAc-like_dom"/>
</dbReference>
<evidence type="ECO:0000256" key="6">
    <source>
        <dbReference type="ARBA" id="ARBA00022764"/>
    </source>
</evidence>
<keyword evidence="8 13" id="KW-0378">Hydrolase</keyword>
<dbReference type="EMBL" id="JBAKBA010000034">
    <property type="protein sequence ID" value="MEL0660151.1"/>
    <property type="molecule type" value="Genomic_DNA"/>
</dbReference>
<dbReference type="GO" id="GO:0016787">
    <property type="term" value="F:hydrolase activity"/>
    <property type="evidence" value="ECO:0007669"/>
    <property type="project" value="UniProtKB-KW"/>
</dbReference>
<dbReference type="InterPro" id="IPR019301">
    <property type="entry name" value="Flagellar_prot_FlgJ_N"/>
</dbReference>
<evidence type="ECO:0000256" key="4">
    <source>
        <dbReference type="ARBA" id="ARBA00007974"/>
    </source>
</evidence>
<keyword evidence="10" id="KW-0961">Cell wall biogenesis/degradation</keyword>
<keyword evidence="13" id="KW-0282">Flagellum</keyword>
<dbReference type="Gene3D" id="2.10.70.40">
    <property type="entry name" value="peptidoglycan hydrolase"/>
    <property type="match status" value="1"/>
</dbReference>
<dbReference type="SMART" id="SM00047">
    <property type="entry name" value="LYZ2"/>
    <property type="match status" value="1"/>
</dbReference>
<dbReference type="InterPro" id="IPR013377">
    <property type="entry name" value="FlgJ"/>
</dbReference>
<dbReference type="PANTHER" id="PTHR33308:SF9">
    <property type="entry name" value="PEPTIDOGLYCAN HYDROLASE FLGJ"/>
    <property type="match status" value="1"/>
</dbReference>
<evidence type="ECO:0000256" key="11">
    <source>
        <dbReference type="ARBA" id="ARBA00030835"/>
    </source>
</evidence>
<evidence type="ECO:0000256" key="8">
    <source>
        <dbReference type="ARBA" id="ARBA00022801"/>
    </source>
</evidence>
<keyword evidence="13" id="KW-0966">Cell projection</keyword>
<evidence type="ECO:0000256" key="9">
    <source>
        <dbReference type="ARBA" id="ARBA00023295"/>
    </source>
</evidence>
<evidence type="ECO:0000256" key="2">
    <source>
        <dbReference type="ARBA" id="ARBA00004418"/>
    </source>
</evidence>
<dbReference type="NCBIfam" id="TIGR02541">
    <property type="entry name" value="flagell_FlgJ"/>
    <property type="match status" value="1"/>
</dbReference>
<keyword evidence="14" id="KW-1185">Reference proteome</keyword>
<evidence type="ECO:0000256" key="3">
    <source>
        <dbReference type="ARBA" id="ARBA00006880"/>
    </source>
</evidence>